<keyword evidence="1" id="KW-0175">Coiled coil</keyword>
<protein>
    <recommendedName>
        <fullName evidence="4">Azaphilone pigments biosynthesis cluster protein L N-terminal domain-containing protein</fullName>
    </recommendedName>
</protein>
<keyword evidence="6" id="KW-1185">Reference proteome</keyword>
<organism evidence="5 6">
    <name type="scientific">Periconia macrospinosa</name>
    <dbReference type="NCBI Taxonomy" id="97972"/>
    <lineage>
        <taxon>Eukaryota</taxon>
        <taxon>Fungi</taxon>
        <taxon>Dikarya</taxon>
        <taxon>Ascomycota</taxon>
        <taxon>Pezizomycotina</taxon>
        <taxon>Dothideomycetes</taxon>
        <taxon>Pleosporomycetidae</taxon>
        <taxon>Pleosporales</taxon>
        <taxon>Massarineae</taxon>
        <taxon>Periconiaceae</taxon>
        <taxon>Periconia</taxon>
    </lineage>
</organism>
<dbReference type="OrthoDB" id="5068804at2759"/>
<gene>
    <name evidence="5" type="ORF">DM02DRAFT_667213</name>
</gene>
<dbReference type="Pfam" id="PF17111">
    <property type="entry name" value="PigL_N"/>
    <property type="match status" value="1"/>
</dbReference>
<feature type="domain" description="Azaphilone pigments biosynthesis cluster protein L N-terminal" evidence="4">
    <location>
        <begin position="2"/>
        <end position="180"/>
    </location>
</feature>
<evidence type="ECO:0000256" key="1">
    <source>
        <dbReference type="SAM" id="Coils"/>
    </source>
</evidence>
<dbReference type="InterPro" id="IPR031348">
    <property type="entry name" value="PigL_N"/>
</dbReference>
<name>A0A2V1E829_9PLEO</name>
<evidence type="ECO:0000313" key="5">
    <source>
        <dbReference type="EMBL" id="PVI06671.1"/>
    </source>
</evidence>
<feature type="chain" id="PRO_5015859638" description="Azaphilone pigments biosynthesis cluster protein L N-terminal domain-containing protein" evidence="3">
    <location>
        <begin position="22"/>
        <end position="275"/>
    </location>
</feature>
<evidence type="ECO:0000259" key="4">
    <source>
        <dbReference type="Pfam" id="PF17111"/>
    </source>
</evidence>
<dbReference type="STRING" id="97972.A0A2V1E829"/>
<feature type="coiled-coil region" evidence="1">
    <location>
        <begin position="32"/>
        <end position="59"/>
    </location>
</feature>
<feature type="signal peptide" evidence="3">
    <location>
        <begin position="1"/>
        <end position="21"/>
    </location>
</feature>
<dbReference type="AlphaFoldDB" id="A0A2V1E829"/>
<feature type="region of interest" description="Disordered" evidence="2">
    <location>
        <begin position="190"/>
        <end position="210"/>
    </location>
</feature>
<evidence type="ECO:0000256" key="2">
    <source>
        <dbReference type="SAM" id="MobiDB-lite"/>
    </source>
</evidence>
<accession>A0A2V1E829</accession>
<reference evidence="5 6" key="1">
    <citation type="journal article" date="2018" name="Sci. Rep.">
        <title>Comparative genomics provides insights into the lifestyle and reveals functional heterogeneity of dark septate endophytic fungi.</title>
        <authorList>
            <person name="Knapp D.G."/>
            <person name="Nemeth J.B."/>
            <person name="Barry K."/>
            <person name="Hainaut M."/>
            <person name="Henrissat B."/>
            <person name="Johnson J."/>
            <person name="Kuo A."/>
            <person name="Lim J.H.P."/>
            <person name="Lipzen A."/>
            <person name="Nolan M."/>
            <person name="Ohm R.A."/>
            <person name="Tamas L."/>
            <person name="Grigoriev I.V."/>
            <person name="Spatafora J.W."/>
            <person name="Nagy L.G."/>
            <person name="Kovacs G.M."/>
        </authorList>
    </citation>
    <scope>NUCLEOTIDE SEQUENCE [LARGE SCALE GENOMIC DNA]</scope>
    <source>
        <strain evidence="5 6">DSE2036</strain>
    </source>
</reference>
<feature type="compositionally biased region" description="Basic and acidic residues" evidence="2">
    <location>
        <begin position="193"/>
        <end position="210"/>
    </location>
</feature>
<dbReference type="EMBL" id="KZ805307">
    <property type="protein sequence ID" value="PVI06671.1"/>
    <property type="molecule type" value="Genomic_DNA"/>
</dbReference>
<evidence type="ECO:0000256" key="3">
    <source>
        <dbReference type="SAM" id="SignalP"/>
    </source>
</evidence>
<proteinExistence type="predicted"/>
<evidence type="ECO:0000313" key="6">
    <source>
        <dbReference type="Proteomes" id="UP000244855"/>
    </source>
</evidence>
<keyword evidence="3" id="KW-0732">Signal</keyword>
<dbReference type="Proteomes" id="UP000244855">
    <property type="component" value="Unassembled WGS sequence"/>
</dbReference>
<sequence length="275" mass="30828">MAEPISMASGLLTLVTFVVQASTVLYNTVQSLKNHTKRVRDLKDELEALNGVLEALADTIRAINDLDLSALKHILFQCGKACENFQRELLKCSSRSGGSWSFRDWARLRYSEEDINGFRQLLAGYKGTISIALNDANLRKSSLTAETFLRHGKMTRATTEDLEERLRVTDRKVDMISHCALKKEGIKEPIIADPEKPATPRRLSEDRGQSEKKMCQLPLEALAYSSFSNHIYEYPFHTYPGTVISHFNCGGGPQNNNTGTGKQYNGTYQVFGKDD</sequence>